<proteinExistence type="predicted"/>
<evidence type="ECO:0000313" key="2">
    <source>
        <dbReference type="EMBL" id="KAB8253372.1"/>
    </source>
</evidence>
<reference evidence="2" key="1">
    <citation type="submission" date="2019-04" db="EMBL/GenBank/DDBJ databases">
        <title>Friends and foes A comparative genomics study of 23 Aspergillus species from section Flavi.</title>
        <authorList>
            <consortium name="DOE Joint Genome Institute"/>
            <person name="Kjaerbolling I."/>
            <person name="Vesth T."/>
            <person name="Frisvad J.C."/>
            <person name="Nybo J.L."/>
            <person name="Theobald S."/>
            <person name="Kildgaard S."/>
            <person name="Isbrandt T."/>
            <person name="Kuo A."/>
            <person name="Sato A."/>
            <person name="Lyhne E.K."/>
            <person name="Kogle M.E."/>
            <person name="Wiebenga A."/>
            <person name="Kun R.S."/>
            <person name="Lubbers R.J."/>
            <person name="Makela M.R."/>
            <person name="Barry K."/>
            <person name="Chovatia M."/>
            <person name="Clum A."/>
            <person name="Daum C."/>
            <person name="Haridas S."/>
            <person name="He G."/>
            <person name="LaButti K."/>
            <person name="Lipzen A."/>
            <person name="Mondo S."/>
            <person name="Riley R."/>
            <person name="Salamov A."/>
            <person name="Simmons B.A."/>
            <person name="Magnuson J.K."/>
            <person name="Henrissat B."/>
            <person name="Mortensen U.H."/>
            <person name="Larsen T.O."/>
            <person name="Devries R.P."/>
            <person name="Grigoriev I.V."/>
            <person name="Machida M."/>
            <person name="Baker S.E."/>
            <person name="Andersen M.R."/>
        </authorList>
    </citation>
    <scope>NUCLEOTIDE SEQUENCE [LARGE SCALE GENOMIC DNA]</scope>
    <source>
        <strain evidence="2">CBS 121.62</strain>
    </source>
</reference>
<accession>A0A5N6HFQ1</accession>
<dbReference type="AlphaFoldDB" id="A0A5N6HFQ1"/>
<keyword evidence="1" id="KW-0812">Transmembrane</keyword>
<protein>
    <submittedName>
        <fullName evidence="2">Uncharacterized protein</fullName>
    </submittedName>
</protein>
<sequence>MSEEITRSRECLRPATGPKIAQNVSHAPKRVRTAPINPVVSSFPLFFSPRPFHQTFKYSCLESLVIAVYSFVFISLVFQHVGLLRSQSLALFTWSRVRSYHISRSACFTGPPVLNRTFTTPRCHFFPRRTIRQHCIEHDTPR</sequence>
<dbReference type="EMBL" id="ML734551">
    <property type="protein sequence ID" value="KAB8253372.1"/>
    <property type="molecule type" value="Genomic_DNA"/>
</dbReference>
<organism evidence="2">
    <name type="scientific">Aspergillus flavus</name>
    <dbReference type="NCBI Taxonomy" id="5059"/>
    <lineage>
        <taxon>Eukaryota</taxon>
        <taxon>Fungi</taxon>
        <taxon>Dikarya</taxon>
        <taxon>Ascomycota</taxon>
        <taxon>Pezizomycotina</taxon>
        <taxon>Eurotiomycetes</taxon>
        <taxon>Eurotiomycetidae</taxon>
        <taxon>Eurotiales</taxon>
        <taxon>Aspergillaceae</taxon>
        <taxon>Aspergillus</taxon>
        <taxon>Aspergillus subgen. Circumdati</taxon>
    </lineage>
</organism>
<keyword evidence="1" id="KW-0472">Membrane</keyword>
<feature type="transmembrane region" description="Helical" evidence="1">
    <location>
        <begin position="56"/>
        <end position="78"/>
    </location>
</feature>
<gene>
    <name evidence="2" type="ORF">BDV35DRAFT_4931</name>
</gene>
<dbReference type="Proteomes" id="UP000325434">
    <property type="component" value="Unassembled WGS sequence"/>
</dbReference>
<name>A0A5N6HFQ1_ASPFL</name>
<keyword evidence="1" id="KW-1133">Transmembrane helix</keyword>
<evidence type="ECO:0000256" key="1">
    <source>
        <dbReference type="SAM" id="Phobius"/>
    </source>
</evidence>